<name>A0AAN9RY77_PSOTE</name>
<dbReference type="EMBL" id="JAYMYS010000008">
    <property type="protein sequence ID" value="KAK7385310.1"/>
    <property type="molecule type" value="Genomic_DNA"/>
</dbReference>
<feature type="transmembrane region" description="Helical" evidence="5">
    <location>
        <begin position="12"/>
        <end position="33"/>
    </location>
</feature>
<comment type="caution">
    <text evidence="6">The sequence shown here is derived from an EMBL/GenBank/DDBJ whole genome shotgun (WGS) entry which is preliminary data.</text>
</comment>
<comment type="subcellular location">
    <subcellularLocation>
        <location evidence="1">Membrane</location>
        <topology evidence="1">Multi-pass membrane protein</topology>
    </subcellularLocation>
</comment>
<keyword evidence="2 5" id="KW-0812">Transmembrane</keyword>
<evidence type="ECO:0000256" key="1">
    <source>
        <dbReference type="ARBA" id="ARBA00004141"/>
    </source>
</evidence>
<dbReference type="SUPFAM" id="SSF81338">
    <property type="entry name" value="Aquaporin-like"/>
    <property type="match status" value="1"/>
</dbReference>
<organism evidence="6 7">
    <name type="scientific">Psophocarpus tetragonolobus</name>
    <name type="common">Winged bean</name>
    <name type="synonym">Dolichos tetragonolobus</name>
    <dbReference type="NCBI Taxonomy" id="3891"/>
    <lineage>
        <taxon>Eukaryota</taxon>
        <taxon>Viridiplantae</taxon>
        <taxon>Streptophyta</taxon>
        <taxon>Embryophyta</taxon>
        <taxon>Tracheophyta</taxon>
        <taxon>Spermatophyta</taxon>
        <taxon>Magnoliopsida</taxon>
        <taxon>eudicotyledons</taxon>
        <taxon>Gunneridae</taxon>
        <taxon>Pentapetalae</taxon>
        <taxon>rosids</taxon>
        <taxon>fabids</taxon>
        <taxon>Fabales</taxon>
        <taxon>Fabaceae</taxon>
        <taxon>Papilionoideae</taxon>
        <taxon>50 kb inversion clade</taxon>
        <taxon>NPAAA clade</taxon>
        <taxon>indigoferoid/millettioid clade</taxon>
        <taxon>Phaseoleae</taxon>
        <taxon>Psophocarpus</taxon>
    </lineage>
</organism>
<keyword evidence="4 5" id="KW-0472">Membrane</keyword>
<evidence type="ECO:0000313" key="7">
    <source>
        <dbReference type="Proteomes" id="UP001386955"/>
    </source>
</evidence>
<reference evidence="6 7" key="1">
    <citation type="submission" date="2024-01" db="EMBL/GenBank/DDBJ databases">
        <title>The genomes of 5 underutilized Papilionoideae crops provide insights into root nodulation and disease resistanc.</title>
        <authorList>
            <person name="Jiang F."/>
        </authorList>
    </citation>
    <scope>NUCLEOTIDE SEQUENCE [LARGE SCALE GENOMIC DNA]</scope>
    <source>
        <strain evidence="6">DUOXIRENSHENG_FW03</strain>
        <tissue evidence="6">Leaves</tissue>
    </source>
</reference>
<dbReference type="AlphaFoldDB" id="A0AAN9RY77"/>
<evidence type="ECO:0000256" key="2">
    <source>
        <dbReference type="ARBA" id="ARBA00022692"/>
    </source>
</evidence>
<keyword evidence="7" id="KW-1185">Reference proteome</keyword>
<evidence type="ECO:0000256" key="5">
    <source>
        <dbReference type="SAM" id="Phobius"/>
    </source>
</evidence>
<evidence type="ECO:0000256" key="4">
    <source>
        <dbReference type="ARBA" id="ARBA00023136"/>
    </source>
</evidence>
<evidence type="ECO:0000313" key="6">
    <source>
        <dbReference type="EMBL" id="KAK7385310.1"/>
    </source>
</evidence>
<dbReference type="PANTHER" id="PTHR45724:SF21">
    <property type="entry name" value="MAJOR INTRINSIC PROTEIN"/>
    <property type="match status" value="1"/>
</dbReference>
<dbReference type="Pfam" id="PF00230">
    <property type="entry name" value="MIP"/>
    <property type="match status" value="1"/>
</dbReference>
<evidence type="ECO:0000256" key="3">
    <source>
        <dbReference type="ARBA" id="ARBA00022989"/>
    </source>
</evidence>
<dbReference type="Gene3D" id="1.20.1080.10">
    <property type="entry name" value="Glycerol uptake facilitator protein"/>
    <property type="match status" value="1"/>
</dbReference>
<dbReference type="GO" id="GO:0015267">
    <property type="term" value="F:channel activity"/>
    <property type="evidence" value="ECO:0007669"/>
    <property type="project" value="InterPro"/>
</dbReference>
<dbReference type="InterPro" id="IPR000425">
    <property type="entry name" value="MIP"/>
</dbReference>
<keyword evidence="3 5" id="KW-1133">Transmembrane helix</keyword>
<sequence length="98" mass="10952">MGALGKENKDLTGVAIGISVLINVIGTFFFPRLLMVSGKEYGPAIIYGDYKNIWVYILSPILGAVSARILYKFLEVTKPAKPEPWHCNICNHNHLPFF</sequence>
<dbReference type="GO" id="GO:0016020">
    <property type="term" value="C:membrane"/>
    <property type="evidence" value="ECO:0007669"/>
    <property type="project" value="UniProtKB-SubCell"/>
</dbReference>
<dbReference type="InterPro" id="IPR034294">
    <property type="entry name" value="Aquaporin_transptr"/>
</dbReference>
<feature type="transmembrane region" description="Helical" evidence="5">
    <location>
        <begin position="53"/>
        <end position="71"/>
    </location>
</feature>
<dbReference type="Proteomes" id="UP001386955">
    <property type="component" value="Unassembled WGS sequence"/>
</dbReference>
<dbReference type="PANTHER" id="PTHR45724">
    <property type="entry name" value="AQUAPORIN NIP2-1"/>
    <property type="match status" value="1"/>
</dbReference>
<accession>A0AAN9RY77</accession>
<proteinExistence type="predicted"/>
<dbReference type="InterPro" id="IPR023271">
    <property type="entry name" value="Aquaporin-like"/>
</dbReference>
<gene>
    <name evidence="6" type="ORF">VNO78_31026</name>
</gene>
<protein>
    <submittedName>
        <fullName evidence="6">Uncharacterized protein</fullName>
    </submittedName>
</protein>